<feature type="transmembrane region" description="Helical" evidence="1">
    <location>
        <begin position="6"/>
        <end position="22"/>
    </location>
</feature>
<evidence type="ECO:0000313" key="3">
    <source>
        <dbReference type="Proteomes" id="UP000823844"/>
    </source>
</evidence>
<sequence length="109" mass="12736">MFLIFFVPIVGILFAVLINKIFPKAQFKGYDFLPLFFIPACNIITNFQKRPSFLPYGFLFFFILAIILTLGVAIKEKNISLSKMLHELWRYLSLSSIIWYLGLLFVMMV</sequence>
<comment type="caution">
    <text evidence="2">The sequence shown here is derived from an EMBL/GenBank/DDBJ whole genome shotgun (WGS) entry which is preliminary data.</text>
</comment>
<reference evidence="2" key="2">
    <citation type="submission" date="2021-04" db="EMBL/GenBank/DDBJ databases">
        <authorList>
            <person name="Gilroy R."/>
        </authorList>
    </citation>
    <scope>NUCLEOTIDE SEQUENCE</scope>
    <source>
        <strain evidence="2">F6-686</strain>
    </source>
</reference>
<keyword evidence="1" id="KW-1133">Transmembrane helix</keyword>
<organism evidence="2 3">
    <name type="scientific">Candidatus Lactobacillus pullistercoris</name>
    <dbReference type="NCBI Taxonomy" id="2838636"/>
    <lineage>
        <taxon>Bacteria</taxon>
        <taxon>Bacillati</taxon>
        <taxon>Bacillota</taxon>
        <taxon>Bacilli</taxon>
        <taxon>Lactobacillales</taxon>
        <taxon>Lactobacillaceae</taxon>
        <taxon>Lactobacillus</taxon>
    </lineage>
</organism>
<evidence type="ECO:0000313" key="2">
    <source>
        <dbReference type="EMBL" id="MBU3828148.1"/>
    </source>
</evidence>
<evidence type="ECO:0000256" key="1">
    <source>
        <dbReference type="SAM" id="Phobius"/>
    </source>
</evidence>
<gene>
    <name evidence="2" type="ORF">H9806_03210</name>
</gene>
<accession>A0A9E2KRX9</accession>
<dbReference type="AlphaFoldDB" id="A0A9E2KRX9"/>
<dbReference type="Pfam" id="PF11877">
    <property type="entry name" value="DUF3397"/>
    <property type="match status" value="1"/>
</dbReference>
<protein>
    <submittedName>
        <fullName evidence="2">DUF3397 domain-containing protein</fullName>
    </submittedName>
</protein>
<dbReference type="Proteomes" id="UP000823844">
    <property type="component" value="Unassembled WGS sequence"/>
</dbReference>
<dbReference type="EMBL" id="JAHLFT010000039">
    <property type="protein sequence ID" value="MBU3828148.1"/>
    <property type="molecule type" value="Genomic_DNA"/>
</dbReference>
<name>A0A9E2KRX9_9LACO</name>
<proteinExistence type="predicted"/>
<dbReference type="InterPro" id="IPR024515">
    <property type="entry name" value="DUF3397"/>
</dbReference>
<reference evidence="2" key="1">
    <citation type="journal article" date="2021" name="PeerJ">
        <title>Extensive microbial diversity within the chicken gut microbiome revealed by metagenomics and culture.</title>
        <authorList>
            <person name="Gilroy R."/>
            <person name="Ravi A."/>
            <person name="Getino M."/>
            <person name="Pursley I."/>
            <person name="Horton D.L."/>
            <person name="Alikhan N.F."/>
            <person name="Baker D."/>
            <person name="Gharbi K."/>
            <person name="Hall N."/>
            <person name="Watson M."/>
            <person name="Adriaenssens E.M."/>
            <person name="Foster-Nyarko E."/>
            <person name="Jarju S."/>
            <person name="Secka A."/>
            <person name="Antonio M."/>
            <person name="Oren A."/>
            <person name="Chaudhuri R.R."/>
            <person name="La Ragione R."/>
            <person name="Hildebrand F."/>
            <person name="Pallen M.J."/>
        </authorList>
    </citation>
    <scope>NUCLEOTIDE SEQUENCE</scope>
    <source>
        <strain evidence="2">F6-686</strain>
    </source>
</reference>
<keyword evidence="1" id="KW-0472">Membrane</keyword>
<keyword evidence="1" id="KW-0812">Transmembrane</keyword>
<feature type="transmembrane region" description="Helical" evidence="1">
    <location>
        <begin position="88"/>
        <end position="108"/>
    </location>
</feature>
<feature type="transmembrane region" description="Helical" evidence="1">
    <location>
        <begin position="53"/>
        <end position="76"/>
    </location>
</feature>